<accession>A0ACD3TY07</accession>
<gene>
    <name evidence="1" type="ORF">FHI80_03500</name>
</gene>
<name>A0ACD3TY07_9MYCO</name>
<sequence>THGHTEWLPPPHLDHGQPRTNTFHHPERFLHNQDDDDKPD</sequence>
<keyword evidence="2" id="KW-1185">Reference proteome</keyword>
<feature type="non-terminal residue" evidence="1">
    <location>
        <position position="1"/>
    </location>
</feature>
<organism evidence="1 2">
    <name type="scientific">Mycobacterium orygis</name>
    <dbReference type="NCBI Taxonomy" id="1305738"/>
    <lineage>
        <taxon>Bacteria</taxon>
        <taxon>Bacillati</taxon>
        <taxon>Actinomycetota</taxon>
        <taxon>Actinomycetes</taxon>
        <taxon>Mycobacteriales</taxon>
        <taxon>Mycobacteriaceae</taxon>
        <taxon>Mycobacterium</taxon>
        <taxon>Mycobacterium tuberculosis complex</taxon>
    </lineage>
</organism>
<keyword evidence="1" id="KW-0540">Nuclease</keyword>
<reference evidence="1" key="1">
    <citation type="submission" date="2019-05" db="EMBL/GenBank/DDBJ databases">
        <title>Whole genome sequence of Mycobacterium orygis isolated from a cattle in Chennai, India.</title>
        <authorList>
            <person name="Refaya A.K."/>
            <person name="Kumar N."/>
            <person name="Veerasamy M."/>
            <person name="Raj D."/>
            <person name="Balaji S."/>
            <person name="Peacock S.J."/>
            <person name="Palaniyandi K."/>
        </authorList>
    </citation>
    <scope>NUCLEOTIDE SEQUENCE</scope>
    <source>
        <strain evidence="1">NIRTAH144</strain>
    </source>
</reference>
<protein>
    <submittedName>
        <fullName evidence="1">HNH endonuclease</fullName>
    </submittedName>
</protein>
<keyword evidence="1" id="KW-0378">Hydrolase</keyword>
<dbReference type="Proteomes" id="UP000315366">
    <property type="component" value="Unassembled WGS sequence"/>
</dbReference>
<keyword evidence="1" id="KW-0255">Endonuclease</keyword>
<evidence type="ECO:0000313" key="2">
    <source>
        <dbReference type="Proteomes" id="UP000315366"/>
    </source>
</evidence>
<proteinExistence type="predicted"/>
<evidence type="ECO:0000313" key="1">
    <source>
        <dbReference type="EMBL" id="TPD52888.1"/>
    </source>
</evidence>
<comment type="caution">
    <text evidence="1">The sequence shown here is derived from an EMBL/GenBank/DDBJ whole genome shotgun (WGS) entry which is preliminary data.</text>
</comment>
<dbReference type="EMBL" id="VDER01000004">
    <property type="protein sequence ID" value="TPD52888.1"/>
    <property type="molecule type" value="Genomic_DNA"/>
</dbReference>